<evidence type="ECO:0000313" key="5">
    <source>
        <dbReference type="EMBL" id="SSW66685.1"/>
    </source>
</evidence>
<comment type="similarity">
    <text evidence="1">Belongs to the leucine-binding protein family.</text>
</comment>
<evidence type="ECO:0000256" key="3">
    <source>
        <dbReference type="SAM" id="SignalP"/>
    </source>
</evidence>
<evidence type="ECO:0000313" key="6">
    <source>
        <dbReference type="Proteomes" id="UP000289465"/>
    </source>
</evidence>
<evidence type="ECO:0000256" key="1">
    <source>
        <dbReference type="ARBA" id="ARBA00010062"/>
    </source>
</evidence>
<dbReference type="SUPFAM" id="SSF53822">
    <property type="entry name" value="Periplasmic binding protein-like I"/>
    <property type="match status" value="1"/>
</dbReference>
<dbReference type="AlphaFoldDB" id="A0A446CFT4"/>
<feature type="chain" id="PRO_5019392582" evidence="3">
    <location>
        <begin position="24"/>
        <end position="393"/>
    </location>
</feature>
<dbReference type="Pfam" id="PF13458">
    <property type="entry name" value="Peripla_BP_6"/>
    <property type="match status" value="1"/>
</dbReference>
<dbReference type="InterPro" id="IPR028081">
    <property type="entry name" value="Leu-bd"/>
</dbReference>
<accession>A0A446CFT4</accession>
<reference evidence="5 6" key="1">
    <citation type="submission" date="2018-07" db="EMBL/GenBank/DDBJ databases">
        <authorList>
            <person name="Peeters C."/>
        </authorList>
    </citation>
    <scope>NUCLEOTIDE SEQUENCE [LARGE SCALE GENOMIC DNA]</scope>
    <source>
        <strain evidence="5 6">LMG 30378</strain>
    </source>
</reference>
<evidence type="ECO:0000256" key="2">
    <source>
        <dbReference type="ARBA" id="ARBA00022729"/>
    </source>
</evidence>
<dbReference type="OrthoDB" id="9777352at2"/>
<organism evidence="5 6">
    <name type="scientific">Achromobacter veterisilvae</name>
    <dbReference type="NCBI Taxonomy" id="2069367"/>
    <lineage>
        <taxon>Bacteria</taxon>
        <taxon>Pseudomonadati</taxon>
        <taxon>Pseudomonadota</taxon>
        <taxon>Betaproteobacteria</taxon>
        <taxon>Burkholderiales</taxon>
        <taxon>Alcaligenaceae</taxon>
        <taxon>Achromobacter</taxon>
    </lineage>
</organism>
<dbReference type="InterPro" id="IPR028082">
    <property type="entry name" value="Peripla_BP_I"/>
</dbReference>
<proteinExistence type="inferred from homology"/>
<dbReference type="RefSeq" id="WP_129240930.1">
    <property type="nucleotide sequence ID" value="NZ_UFQC01000010.1"/>
</dbReference>
<feature type="domain" description="Leucine-binding protein" evidence="4">
    <location>
        <begin position="33"/>
        <end position="373"/>
    </location>
</feature>
<gene>
    <name evidence="5" type="primary">livK_1</name>
    <name evidence="5" type="ORF">AVE30378_02224</name>
</gene>
<keyword evidence="2 3" id="KW-0732">Signal</keyword>
<dbReference type="Gene3D" id="3.40.50.2300">
    <property type="match status" value="2"/>
</dbReference>
<sequence length="393" mass="41670">MATFSRMASALAVLALAGGIAHADETTGLTQDTIKIGIFGPMTGAAALFGKAVFGVESVYKSVNDAGGIHGRKIVLVREDTACDPTRGLAAFKKLASQDQVFALDAGLCSNVVMAAKADIEKSGIPFMGLGAATPGIATPLAANMFQPVATTDEVGRSMIDFAMSKPGTAKIAIISHSDDWGKSNRDPAVAYLKSKYGLAPALDLTMERGSTDATPQILKLRGAGADFVLVLMYPAEVAIFMRDAYKYGVKVPVLAPQSISLEDTRNRVGSLAPVANMAVYYPYSHPTDTPEMRKWSDLIHKYYPNERIEAFSFLGMSGALAMVQALKDAGPDLTRSKLIAALDNIRNFESGISATPISFSPTDHAGVKGGAFLLYGKDGKPVVVKRWPDAQK</sequence>
<dbReference type="PANTHER" id="PTHR47235">
    <property type="entry name" value="BLR6548 PROTEIN"/>
    <property type="match status" value="1"/>
</dbReference>
<evidence type="ECO:0000259" key="4">
    <source>
        <dbReference type="Pfam" id="PF13458"/>
    </source>
</evidence>
<dbReference type="CDD" id="cd06343">
    <property type="entry name" value="PBP1_ABC_ligand_binding-like"/>
    <property type="match status" value="1"/>
</dbReference>
<protein>
    <submittedName>
        <fullName evidence="5">Leucine-specific-binding protein</fullName>
    </submittedName>
</protein>
<name>A0A446CFT4_9BURK</name>
<dbReference type="EMBL" id="UFQC01000010">
    <property type="protein sequence ID" value="SSW66685.1"/>
    <property type="molecule type" value="Genomic_DNA"/>
</dbReference>
<feature type="signal peptide" evidence="3">
    <location>
        <begin position="1"/>
        <end position="23"/>
    </location>
</feature>
<dbReference type="PANTHER" id="PTHR47235:SF1">
    <property type="entry name" value="BLR6548 PROTEIN"/>
    <property type="match status" value="1"/>
</dbReference>
<dbReference type="Proteomes" id="UP000289465">
    <property type="component" value="Unassembled WGS sequence"/>
</dbReference>